<evidence type="ECO:0000313" key="2">
    <source>
        <dbReference type="Proteomes" id="UP001305414"/>
    </source>
</evidence>
<sequence length="92" mass="9657">MLVPLLRCGWWTDRWWPGRAVELSALSDLPDPLLALLALLALATSLSRLGAAAVACQGFLLAPLGLLATWKFSGTRGTLSGTSQGPPVSSAR</sequence>
<dbReference type="EMBL" id="JAWHQM010000025">
    <property type="protein sequence ID" value="KAK5632485.1"/>
    <property type="molecule type" value="Genomic_DNA"/>
</dbReference>
<dbReference type="AlphaFoldDB" id="A0AAN7UHB4"/>
<accession>A0AAN7UHB4</accession>
<gene>
    <name evidence="1" type="ORF">RRF57_008199</name>
</gene>
<proteinExistence type="predicted"/>
<organism evidence="1 2">
    <name type="scientific">Xylaria bambusicola</name>
    <dbReference type="NCBI Taxonomy" id="326684"/>
    <lineage>
        <taxon>Eukaryota</taxon>
        <taxon>Fungi</taxon>
        <taxon>Dikarya</taxon>
        <taxon>Ascomycota</taxon>
        <taxon>Pezizomycotina</taxon>
        <taxon>Sordariomycetes</taxon>
        <taxon>Xylariomycetidae</taxon>
        <taxon>Xylariales</taxon>
        <taxon>Xylariaceae</taxon>
        <taxon>Xylaria</taxon>
    </lineage>
</organism>
<comment type="caution">
    <text evidence="1">The sequence shown here is derived from an EMBL/GenBank/DDBJ whole genome shotgun (WGS) entry which is preliminary data.</text>
</comment>
<reference evidence="1 2" key="1">
    <citation type="submission" date="2023-10" db="EMBL/GenBank/DDBJ databases">
        <title>Draft genome sequence of Xylaria bambusicola isolate GMP-LS, the root and basal stem rot pathogen of sugarcane in Indonesia.</title>
        <authorList>
            <person name="Selvaraj P."/>
            <person name="Muralishankar V."/>
            <person name="Muruganantham S."/>
            <person name="Sp S."/>
            <person name="Haryani S."/>
            <person name="Lau K.J.X."/>
            <person name="Naqvi N.I."/>
        </authorList>
    </citation>
    <scope>NUCLEOTIDE SEQUENCE [LARGE SCALE GENOMIC DNA]</scope>
    <source>
        <strain evidence="1">GMP-LS</strain>
    </source>
</reference>
<name>A0AAN7UHB4_9PEZI</name>
<keyword evidence="2" id="KW-1185">Reference proteome</keyword>
<dbReference type="Proteomes" id="UP001305414">
    <property type="component" value="Unassembled WGS sequence"/>
</dbReference>
<evidence type="ECO:0000313" key="1">
    <source>
        <dbReference type="EMBL" id="KAK5632485.1"/>
    </source>
</evidence>
<protein>
    <submittedName>
        <fullName evidence="1">Uncharacterized protein</fullName>
    </submittedName>
</protein>